<evidence type="ECO:0000259" key="6">
    <source>
        <dbReference type="Pfam" id="PF08546"/>
    </source>
</evidence>
<evidence type="ECO:0000313" key="7">
    <source>
        <dbReference type="EMBL" id="KAG5921291.1"/>
    </source>
</evidence>
<comment type="similarity">
    <text evidence="1">Belongs to the ketopantoate reductase family.</text>
</comment>
<dbReference type="InterPro" id="IPR050838">
    <property type="entry name" value="Ketopantoate_reductase"/>
</dbReference>
<dbReference type="GO" id="GO:0008677">
    <property type="term" value="F:2-dehydropantoate 2-reductase activity"/>
    <property type="evidence" value="ECO:0007669"/>
    <property type="project" value="TreeGrafter"/>
</dbReference>
<dbReference type="PANTHER" id="PTHR43765:SF2">
    <property type="entry name" value="2-DEHYDROPANTOATE 2-REDUCTASE"/>
    <property type="match status" value="1"/>
</dbReference>
<feature type="domain" description="Ketopantoate reductase N-terminal" evidence="5">
    <location>
        <begin position="103"/>
        <end position="189"/>
    </location>
</feature>
<sequence>MTQQPPRSPWLDPSQVEPPAKKTLPAPSFYVPSIVVPRDAAAQSPTVHKIHILGEDERSRFIAHALSSVYDSVELLGWKSESPYSKYCNIQKSRPPSIRSSPNIALNSAGQRTLAQSDSSRIDKLIVTGHGNEAVVALDAVKHRIDKDTTVCLMNDGLGVLEDVRKKIFQGTDDAEPNFLLGHMTHRLTFNRRYDSVTRLKRGQMKLTYAESPRMRTVSMQKMESRPNLVRALARAQDLEFSFSPFDEWLRFKLPSVLFDSIVEPVCVLLEIPYQGILQNVSAQRMMHGLLSEIIHVLEVAPELRESTAIRDYVYSKGIRTFMYNRIKAKHARPCKLHQIIQKGLPTGVEYLNGYFIRRGQKLGLDMRMNLMMRDMIRVKHSMAKERLNSFVPLEETSIPSDLGLRYRKSPY</sequence>
<evidence type="ECO:0000259" key="5">
    <source>
        <dbReference type="Pfam" id="PF02558"/>
    </source>
</evidence>
<dbReference type="InterPro" id="IPR013328">
    <property type="entry name" value="6PGD_dom2"/>
</dbReference>
<feature type="domain" description="Ketopantoate reductase C-terminal" evidence="6">
    <location>
        <begin position="257"/>
        <end position="380"/>
    </location>
</feature>
<dbReference type="Proteomes" id="UP000811619">
    <property type="component" value="Unassembled WGS sequence"/>
</dbReference>
<dbReference type="SUPFAM" id="SSF48179">
    <property type="entry name" value="6-phosphogluconate dehydrogenase C-terminal domain-like"/>
    <property type="match status" value="1"/>
</dbReference>
<comment type="caution">
    <text evidence="7">The sequence shown here is derived from an EMBL/GenBank/DDBJ whole genome shotgun (WGS) entry which is preliminary data.</text>
</comment>
<protein>
    <recommendedName>
        <fullName evidence="9">2-dehydropantoate 2-reductase</fullName>
    </recommendedName>
</protein>
<name>A0A8K0J5Y0_9HYPO</name>
<dbReference type="OrthoDB" id="73846at2759"/>
<evidence type="ECO:0008006" key="9">
    <source>
        <dbReference type="Google" id="ProtNLM"/>
    </source>
</evidence>
<dbReference type="InterPro" id="IPR008927">
    <property type="entry name" value="6-PGluconate_DH-like_C_sf"/>
</dbReference>
<gene>
    <name evidence="7" type="ORF">E4U42_005916</name>
</gene>
<evidence type="ECO:0000256" key="4">
    <source>
        <dbReference type="SAM" id="MobiDB-lite"/>
    </source>
</evidence>
<dbReference type="Pfam" id="PF02558">
    <property type="entry name" value="ApbA"/>
    <property type="match status" value="1"/>
</dbReference>
<keyword evidence="8" id="KW-1185">Reference proteome</keyword>
<dbReference type="Pfam" id="PF08546">
    <property type="entry name" value="ApbA_C"/>
    <property type="match status" value="1"/>
</dbReference>
<dbReference type="InterPro" id="IPR013752">
    <property type="entry name" value="KPA_reductase"/>
</dbReference>
<dbReference type="PANTHER" id="PTHR43765">
    <property type="entry name" value="2-DEHYDROPANTOATE 2-REDUCTASE-RELATED"/>
    <property type="match status" value="1"/>
</dbReference>
<dbReference type="GO" id="GO:0005739">
    <property type="term" value="C:mitochondrion"/>
    <property type="evidence" value="ECO:0007669"/>
    <property type="project" value="TreeGrafter"/>
</dbReference>
<evidence type="ECO:0000256" key="2">
    <source>
        <dbReference type="ARBA" id="ARBA00022857"/>
    </source>
</evidence>
<dbReference type="GO" id="GO:0050661">
    <property type="term" value="F:NADP binding"/>
    <property type="evidence" value="ECO:0007669"/>
    <property type="project" value="TreeGrafter"/>
</dbReference>
<dbReference type="EMBL" id="SRPY01000570">
    <property type="protein sequence ID" value="KAG5921291.1"/>
    <property type="molecule type" value="Genomic_DNA"/>
</dbReference>
<organism evidence="7 8">
    <name type="scientific">Claviceps africana</name>
    <dbReference type="NCBI Taxonomy" id="83212"/>
    <lineage>
        <taxon>Eukaryota</taxon>
        <taxon>Fungi</taxon>
        <taxon>Dikarya</taxon>
        <taxon>Ascomycota</taxon>
        <taxon>Pezizomycotina</taxon>
        <taxon>Sordariomycetes</taxon>
        <taxon>Hypocreomycetidae</taxon>
        <taxon>Hypocreales</taxon>
        <taxon>Clavicipitaceae</taxon>
        <taxon>Claviceps</taxon>
    </lineage>
</organism>
<keyword evidence="2" id="KW-0521">NADP</keyword>
<evidence type="ECO:0000313" key="8">
    <source>
        <dbReference type="Proteomes" id="UP000811619"/>
    </source>
</evidence>
<dbReference type="Gene3D" id="1.10.1040.10">
    <property type="entry name" value="N-(1-d-carboxylethyl)-l-norvaline Dehydrogenase, domain 2"/>
    <property type="match status" value="1"/>
</dbReference>
<accession>A0A8K0J5Y0</accession>
<evidence type="ECO:0000256" key="3">
    <source>
        <dbReference type="ARBA" id="ARBA00023002"/>
    </source>
</evidence>
<proteinExistence type="inferred from homology"/>
<reference evidence="7" key="1">
    <citation type="journal article" date="2020" name="bioRxiv">
        <title>Whole genome comparisons of ergot fungi reveals the divergence and evolution of species within the genus Claviceps are the result of varying mechanisms driving genome evolution and host range expansion.</title>
        <authorList>
            <person name="Wyka S.A."/>
            <person name="Mondo S.J."/>
            <person name="Liu M."/>
            <person name="Dettman J."/>
            <person name="Nalam V."/>
            <person name="Broders K.D."/>
        </authorList>
    </citation>
    <scope>NUCLEOTIDE SEQUENCE</scope>
    <source>
        <strain evidence="7">CCC 489</strain>
    </source>
</reference>
<dbReference type="InterPro" id="IPR013332">
    <property type="entry name" value="KPR_N"/>
</dbReference>
<feature type="region of interest" description="Disordered" evidence="4">
    <location>
        <begin position="1"/>
        <end position="23"/>
    </location>
</feature>
<dbReference type="AlphaFoldDB" id="A0A8K0J5Y0"/>
<evidence type="ECO:0000256" key="1">
    <source>
        <dbReference type="ARBA" id="ARBA00007870"/>
    </source>
</evidence>
<keyword evidence="3" id="KW-0560">Oxidoreductase</keyword>